<proteinExistence type="inferred from homology"/>
<dbReference type="EMBL" id="JBAKAZ010000019">
    <property type="protein sequence ID" value="MEL0629307.1"/>
    <property type="molecule type" value="Genomic_DNA"/>
</dbReference>
<dbReference type="NCBIfam" id="NF001266">
    <property type="entry name" value="PRK00228.1-1"/>
    <property type="match status" value="1"/>
</dbReference>
<name>A0ABU9GPR5_9GAMM</name>
<evidence type="ECO:0000256" key="2">
    <source>
        <dbReference type="HAMAP-Rule" id="MF_00758"/>
    </source>
</evidence>
<dbReference type="InterPro" id="IPR003774">
    <property type="entry name" value="AlgH-like"/>
</dbReference>
<evidence type="ECO:0000256" key="1">
    <source>
        <dbReference type="ARBA" id="ARBA00009600"/>
    </source>
</evidence>
<evidence type="ECO:0000256" key="3">
    <source>
        <dbReference type="SAM" id="MobiDB-lite"/>
    </source>
</evidence>
<dbReference type="PANTHER" id="PTHR30327:SF1">
    <property type="entry name" value="UPF0301 PROTEIN YQGE"/>
    <property type="match status" value="1"/>
</dbReference>
<comment type="similarity">
    <text evidence="1 2">Belongs to the UPF0301 (AlgH) family.</text>
</comment>
<dbReference type="Proteomes" id="UP001369082">
    <property type="component" value="Unassembled WGS sequence"/>
</dbReference>
<dbReference type="Gene3D" id="3.40.1740.10">
    <property type="entry name" value="VC0467-like"/>
    <property type="match status" value="1"/>
</dbReference>
<evidence type="ECO:0000313" key="5">
    <source>
        <dbReference type="Proteomes" id="UP001369082"/>
    </source>
</evidence>
<accession>A0ABU9GPR5</accession>
<dbReference type="HAMAP" id="MF_00758">
    <property type="entry name" value="UPF0301"/>
    <property type="match status" value="1"/>
</dbReference>
<feature type="region of interest" description="Disordered" evidence="3">
    <location>
        <begin position="1"/>
        <end position="29"/>
    </location>
</feature>
<dbReference type="SUPFAM" id="SSF143456">
    <property type="entry name" value="VC0467-like"/>
    <property type="match status" value="1"/>
</dbReference>
<keyword evidence="5" id="KW-1185">Reference proteome</keyword>
<gene>
    <name evidence="4" type="ORF">V6256_06775</name>
</gene>
<comment type="caution">
    <text evidence="4">The sequence shown here is derived from an EMBL/GenBank/DDBJ whole genome shotgun (WGS) entry which is preliminary data.</text>
</comment>
<protein>
    <recommendedName>
        <fullName evidence="2">UPF0301 protein V6256_06775</fullName>
    </recommendedName>
</protein>
<dbReference type="RefSeq" id="WP_341597316.1">
    <property type="nucleotide sequence ID" value="NZ_JBAKAZ010000019.1"/>
</dbReference>
<sequence>MTKHNTKTPFADSDSNTSTSDVLSSKNTNSNNTCSLKNHFLIAMPSLTDPYFKQSVVYLCEHDEHGAMGFIVNYPVKLTVQELLENAESINHEPTPPIEKSVFLGGPLDMDRGFVLHSPMGDSSHSTLLNEQLMMSNSNAVLSSLGTAEEPENYMVTLGYSSWDPGQLEDEINQNQWLTIDCETDTIFKTPVDKRWSASLHRLGVDPLQLSNEIGHA</sequence>
<feature type="compositionally biased region" description="Polar residues" evidence="3">
    <location>
        <begin position="13"/>
        <end position="22"/>
    </location>
</feature>
<dbReference type="Pfam" id="PF02622">
    <property type="entry name" value="DUF179"/>
    <property type="match status" value="1"/>
</dbReference>
<dbReference type="PANTHER" id="PTHR30327">
    <property type="entry name" value="UNCHARACTERIZED PROTEIN YQGE"/>
    <property type="match status" value="1"/>
</dbReference>
<evidence type="ECO:0000313" key="4">
    <source>
        <dbReference type="EMBL" id="MEL0629307.1"/>
    </source>
</evidence>
<reference evidence="4 5" key="1">
    <citation type="submission" date="2024-02" db="EMBL/GenBank/DDBJ databases">
        <title>Bacteria isolated from the canopy kelp, Nereocystis luetkeana.</title>
        <authorList>
            <person name="Pfister C.A."/>
            <person name="Younker I.T."/>
            <person name="Light S.H."/>
        </authorList>
    </citation>
    <scope>NUCLEOTIDE SEQUENCE [LARGE SCALE GENOMIC DNA]</scope>
    <source>
        <strain evidence="4 5">TI.1.05</strain>
    </source>
</reference>
<organism evidence="4 5">
    <name type="scientific">Psychromonas aquatilis</name>
    <dbReference type="NCBI Taxonomy" id="2005072"/>
    <lineage>
        <taxon>Bacteria</taxon>
        <taxon>Pseudomonadati</taxon>
        <taxon>Pseudomonadota</taxon>
        <taxon>Gammaproteobacteria</taxon>
        <taxon>Alteromonadales</taxon>
        <taxon>Psychromonadaceae</taxon>
        <taxon>Psychromonas</taxon>
    </lineage>
</organism>